<dbReference type="CDD" id="cd02209">
    <property type="entry name" value="cupin_XRE_C"/>
    <property type="match status" value="1"/>
</dbReference>
<evidence type="ECO:0000259" key="2">
    <source>
        <dbReference type="PROSITE" id="PS50943"/>
    </source>
</evidence>
<dbReference type="SUPFAM" id="SSF47413">
    <property type="entry name" value="lambda repressor-like DNA-binding domains"/>
    <property type="match status" value="1"/>
</dbReference>
<accession>A0A317C2D3</accession>
<keyword evidence="1" id="KW-0238">DNA-binding</keyword>
<comment type="caution">
    <text evidence="3">The sequence shown here is derived from an EMBL/GenBank/DDBJ whole genome shotgun (WGS) entry which is preliminary data.</text>
</comment>
<dbReference type="GO" id="GO:0003677">
    <property type="term" value="F:DNA binding"/>
    <property type="evidence" value="ECO:0007669"/>
    <property type="project" value="UniProtKB-KW"/>
</dbReference>
<dbReference type="Proteomes" id="UP000245539">
    <property type="component" value="Unassembled WGS sequence"/>
</dbReference>
<dbReference type="InterPro" id="IPR014710">
    <property type="entry name" value="RmlC-like_jellyroll"/>
</dbReference>
<dbReference type="InterPro" id="IPR001387">
    <property type="entry name" value="Cro/C1-type_HTH"/>
</dbReference>
<evidence type="ECO:0000313" key="3">
    <source>
        <dbReference type="EMBL" id="PWQ92826.1"/>
    </source>
</evidence>
<dbReference type="OrthoDB" id="9792093at2"/>
<evidence type="ECO:0000256" key="1">
    <source>
        <dbReference type="ARBA" id="ARBA00023125"/>
    </source>
</evidence>
<feature type="domain" description="HTH cro/C1-type" evidence="2">
    <location>
        <begin position="13"/>
        <end position="67"/>
    </location>
</feature>
<dbReference type="PANTHER" id="PTHR46797:SF1">
    <property type="entry name" value="METHYLPHOSPHONATE SYNTHASE"/>
    <property type="match status" value="1"/>
</dbReference>
<organism evidence="3 4">
    <name type="scientific">Leucothrix pacifica</name>
    <dbReference type="NCBI Taxonomy" id="1247513"/>
    <lineage>
        <taxon>Bacteria</taxon>
        <taxon>Pseudomonadati</taxon>
        <taxon>Pseudomonadota</taxon>
        <taxon>Gammaproteobacteria</taxon>
        <taxon>Thiotrichales</taxon>
        <taxon>Thiotrichaceae</taxon>
        <taxon>Leucothrix</taxon>
    </lineage>
</organism>
<dbReference type="GO" id="GO:0005829">
    <property type="term" value="C:cytosol"/>
    <property type="evidence" value="ECO:0007669"/>
    <property type="project" value="TreeGrafter"/>
</dbReference>
<protein>
    <submittedName>
        <fullName evidence="3">XRE family transcriptional regulator</fullName>
    </submittedName>
</protein>
<dbReference type="CDD" id="cd00093">
    <property type="entry name" value="HTH_XRE"/>
    <property type="match status" value="1"/>
</dbReference>
<dbReference type="InterPro" id="IPR011051">
    <property type="entry name" value="RmlC_Cupin_sf"/>
</dbReference>
<dbReference type="RefSeq" id="WP_109839238.1">
    <property type="nucleotide sequence ID" value="NZ_QGKM01000075.1"/>
</dbReference>
<proteinExistence type="predicted"/>
<keyword evidence="4" id="KW-1185">Reference proteome</keyword>
<dbReference type="Gene3D" id="2.60.120.10">
    <property type="entry name" value="Jelly Rolls"/>
    <property type="match status" value="1"/>
</dbReference>
<name>A0A317C2D3_9GAMM</name>
<dbReference type="AlphaFoldDB" id="A0A317C2D3"/>
<dbReference type="PROSITE" id="PS50943">
    <property type="entry name" value="HTH_CROC1"/>
    <property type="match status" value="1"/>
</dbReference>
<dbReference type="SUPFAM" id="SSF51182">
    <property type="entry name" value="RmlC-like cupins"/>
    <property type="match status" value="1"/>
</dbReference>
<evidence type="ECO:0000313" key="4">
    <source>
        <dbReference type="Proteomes" id="UP000245539"/>
    </source>
</evidence>
<reference evidence="3 4" key="1">
    <citation type="submission" date="2018-05" db="EMBL/GenBank/DDBJ databases">
        <title>Leucothrix arctica sp. nov., isolated from Arctic seawater.</title>
        <authorList>
            <person name="Choi A."/>
            <person name="Baek K."/>
        </authorList>
    </citation>
    <scope>NUCLEOTIDE SEQUENCE [LARGE SCALE GENOMIC DNA]</scope>
    <source>
        <strain evidence="3 4">JCM 18388</strain>
    </source>
</reference>
<dbReference type="InterPro" id="IPR050807">
    <property type="entry name" value="TransReg_Diox_bact_type"/>
</dbReference>
<dbReference type="Pfam" id="PF07883">
    <property type="entry name" value="Cupin_2"/>
    <property type="match status" value="1"/>
</dbReference>
<dbReference type="GO" id="GO:0003700">
    <property type="term" value="F:DNA-binding transcription factor activity"/>
    <property type="evidence" value="ECO:0007669"/>
    <property type="project" value="TreeGrafter"/>
</dbReference>
<dbReference type="InterPro" id="IPR013096">
    <property type="entry name" value="Cupin_2"/>
</dbReference>
<dbReference type="PANTHER" id="PTHR46797">
    <property type="entry name" value="HTH-TYPE TRANSCRIPTIONAL REGULATOR"/>
    <property type="match status" value="1"/>
</dbReference>
<dbReference type="EMBL" id="QGKM01000075">
    <property type="protein sequence ID" value="PWQ92826.1"/>
    <property type="molecule type" value="Genomic_DNA"/>
</dbReference>
<dbReference type="SMART" id="SM00530">
    <property type="entry name" value="HTH_XRE"/>
    <property type="match status" value="1"/>
</dbReference>
<dbReference type="InterPro" id="IPR010982">
    <property type="entry name" value="Lambda_DNA-bd_dom_sf"/>
</dbReference>
<dbReference type="Pfam" id="PF01381">
    <property type="entry name" value="HTH_3"/>
    <property type="match status" value="1"/>
</dbReference>
<sequence length="201" mass="22187">MSDPNLNTLAERLKKCRKNQQWTLDQLADQSGVSRSMLSQIERGKANPTLAVACRIAQALNISISELVEEPWTQPTIEVVRGDDPANVMRDDESGQVQVLTSPSMDATEFYRVTLPPSGQLNSKPHFRGTREIITVHSGSVEVVSGSDIVQLNQGDTAYYQADQNHRIINRSDSDSLLYMIVSVGASTNSVGHEWDMEGVE</sequence>
<gene>
    <name evidence="3" type="ORF">DKW60_18955</name>
</gene>
<dbReference type="Gene3D" id="1.10.260.40">
    <property type="entry name" value="lambda repressor-like DNA-binding domains"/>
    <property type="match status" value="1"/>
</dbReference>